<evidence type="ECO:0000313" key="2">
    <source>
        <dbReference type="Proteomes" id="UP001055072"/>
    </source>
</evidence>
<dbReference type="Proteomes" id="UP001055072">
    <property type="component" value="Unassembled WGS sequence"/>
</dbReference>
<proteinExistence type="predicted"/>
<comment type="caution">
    <text evidence="1">The sequence shown here is derived from an EMBL/GenBank/DDBJ whole genome shotgun (WGS) entry which is preliminary data.</text>
</comment>
<evidence type="ECO:0000313" key="1">
    <source>
        <dbReference type="EMBL" id="KAI0093913.1"/>
    </source>
</evidence>
<dbReference type="EMBL" id="MU274901">
    <property type="protein sequence ID" value="KAI0093913.1"/>
    <property type="molecule type" value="Genomic_DNA"/>
</dbReference>
<accession>A0ACB8UHS2</accession>
<organism evidence="1 2">
    <name type="scientific">Irpex rosettiformis</name>
    <dbReference type="NCBI Taxonomy" id="378272"/>
    <lineage>
        <taxon>Eukaryota</taxon>
        <taxon>Fungi</taxon>
        <taxon>Dikarya</taxon>
        <taxon>Basidiomycota</taxon>
        <taxon>Agaricomycotina</taxon>
        <taxon>Agaricomycetes</taxon>
        <taxon>Polyporales</taxon>
        <taxon>Irpicaceae</taxon>
        <taxon>Irpex</taxon>
    </lineage>
</organism>
<sequence length="292" mass="33291">MATTTDGSNKKVDSKDTVLQKWAKLQHPERMIPPSLFLSATETTIAIVDKFPKAIFHALIFPRTQGNLREEDLEDLRALLGSHSRVPRERAKELLIAMGEHARKVRDEIKHDMRVIYKFEWDVWIGFHAVQAMSLVHLHMHVISSDLHNERMTDPKQYNSFHPKHGYFLHYDEVMSWFDAAPAVFQTKISGLGSRQYKEILEDPLSCYQCTRSFGNMHQLKNHLKAHHMAKYNAALKIYEREKKAAEATKPPSKASPRAILLKKRKHDGKPSSVGSRTSRAPGSSGPLHGGE</sequence>
<gene>
    <name evidence="1" type="ORF">BDY19DRAFT_989440</name>
</gene>
<reference evidence="1" key="1">
    <citation type="journal article" date="2021" name="Environ. Microbiol.">
        <title>Gene family expansions and transcriptome signatures uncover fungal adaptations to wood decay.</title>
        <authorList>
            <person name="Hage H."/>
            <person name="Miyauchi S."/>
            <person name="Viragh M."/>
            <person name="Drula E."/>
            <person name="Min B."/>
            <person name="Chaduli D."/>
            <person name="Navarro D."/>
            <person name="Favel A."/>
            <person name="Norest M."/>
            <person name="Lesage-Meessen L."/>
            <person name="Balint B."/>
            <person name="Merenyi Z."/>
            <person name="de Eugenio L."/>
            <person name="Morin E."/>
            <person name="Martinez A.T."/>
            <person name="Baldrian P."/>
            <person name="Stursova M."/>
            <person name="Martinez M.J."/>
            <person name="Novotny C."/>
            <person name="Magnuson J.K."/>
            <person name="Spatafora J.W."/>
            <person name="Maurice S."/>
            <person name="Pangilinan J."/>
            <person name="Andreopoulos W."/>
            <person name="LaButti K."/>
            <person name="Hundley H."/>
            <person name="Na H."/>
            <person name="Kuo A."/>
            <person name="Barry K."/>
            <person name="Lipzen A."/>
            <person name="Henrissat B."/>
            <person name="Riley R."/>
            <person name="Ahrendt S."/>
            <person name="Nagy L.G."/>
            <person name="Grigoriev I.V."/>
            <person name="Martin F."/>
            <person name="Rosso M.N."/>
        </authorList>
    </citation>
    <scope>NUCLEOTIDE SEQUENCE</scope>
    <source>
        <strain evidence="1">CBS 384.51</strain>
    </source>
</reference>
<protein>
    <submittedName>
        <fullName evidence="1">Uncharacterized protein</fullName>
    </submittedName>
</protein>
<keyword evidence="2" id="KW-1185">Reference proteome</keyword>
<name>A0ACB8UHS2_9APHY</name>